<organism evidence="3 4">
    <name type="scientific">Anaerocolumna jejuensis DSM 15929</name>
    <dbReference type="NCBI Taxonomy" id="1121322"/>
    <lineage>
        <taxon>Bacteria</taxon>
        <taxon>Bacillati</taxon>
        <taxon>Bacillota</taxon>
        <taxon>Clostridia</taxon>
        <taxon>Lachnospirales</taxon>
        <taxon>Lachnospiraceae</taxon>
        <taxon>Anaerocolumna</taxon>
    </lineage>
</organism>
<dbReference type="RefSeq" id="WP_073276006.1">
    <property type="nucleotide sequence ID" value="NZ_FRAC01000011.1"/>
</dbReference>
<dbReference type="InterPro" id="IPR032812">
    <property type="entry name" value="SbsA_Ig"/>
</dbReference>
<reference evidence="3 4" key="1">
    <citation type="submission" date="2016-11" db="EMBL/GenBank/DDBJ databases">
        <authorList>
            <person name="Jaros S."/>
            <person name="Januszkiewicz K."/>
            <person name="Wedrychowicz H."/>
        </authorList>
    </citation>
    <scope>NUCLEOTIDE SEQUENCE [LARGE SCALE GENOMIC DNA]</scope>
    <source>
        <strain evidence="3 4">DSM 15929</strain>
    </source>
</reference>
<keyword evidence="1" id="KW-0732">Signal</keyword>
<dbReference type="Proteomes" id="UP000184386">
    <property type="component" value="Unassembled WGS sequence"/>
</dbReference>
<feature type="domain" description="SbsA Ig-like" evidence="2">
    <location>
        <begin position="33"/>
        <end position="111"/>
    </location>
</feature>
<protein>
    <submittedName>
        <fullName evidence="3">Ig-like domain-containing protein</fullName>
    </submittedName>
</protein>
<evidence type="ECO:0000313" key="3">
    <source>
        <dbReference type="EMBL" id="SHK37024.1"/>
    </source>
</evidence>
<sequence length="115" mass="13437">MADNMIEIEAITQNVQDKVKQSFKFRTGKFVWRIRFTAPLDPATINNKNLYVTTINQIPLKTYIRYDTINQYIEIEPLEAYSQNESYILTITKDVKSKGGKNLKTPVILQFKMQD</sequence>
<dbReference type="Pfam" id="PF13205">
    <property type="entry name" value="Big_5"/>
    <property type="match status" value="1"/>
</dbReference>
<gene>
    <name evidence="3" type="ORF">SAMN02745136_02325</name>
</gene>
<evidence type="ECO:0000256" key="1">
    <source>
        <dbReference type="ARBA" id="ARBA00022729"/>
    </source>
</evidence>
<proteinExistence type="predicted"/>
<dbReference type="EMBL" id="FRAC01000011">
    <property type="protein sequence ID" value="SHK37024.1"/>
    <property type="molecule type" value="Genomic_DNA"/>
</dbReference>
<evidence type="ECO:0000313" key="4">
    <source>
        <dbReference type="Proteomes" id="UP000184386"/>
    </source>
</evidence>
<dbReference type="Gene3D" id="2.60.40.1220">
    <property type="match status" value="1"/>
</dbReference>
<keyword evidence="4" id="KW-1185">Reference proteome</keyword>
<dbReference type="InterPro" id="IPR014755">
    <property type="entry name" value="Cu-Rt/internalin_Ig-like"/>
</dbReference>
<evidence type="ECO:0000259" key="2">
    <source>
        <dbReference type="Pfam" id="PF13205"/>
    </source>
</evidence>
<dbReference type="AlphaFoldDB" id="A0A1M6RWY9"/>
<name>A0A1M6RWY9_9FIRM</name>
<accession>A0A1M6RWY9</accession>